<sequence length="1080" mass="124286">MASLLRDKRVMAFDILAIQEPWRNPYIETTHHPAKEAFHLCYLSGKDEPARACFFINKRLDHTKWQFKPHTRDICTLTVEAGDGFPIHIHNVYNPGPNAENSCWGFQSASRILGGPTVEYADPEANQLIELIEDFDLHSTLRPGTITYEEGERKSTIDLCLVTLGLVDRLIRSEVDREIDHDSDHLPIVTELDMSITQLKKEIGRDWKALDEKVFDGMLRLELPPLQRPRTKAALDRSVREIVTAIKKAAEEATPIRRPSVKSRAGWNEECSKAVAEAKRLKRIHSRCHSEDTWEAYRIARNNKGRVIKKALRRGHQEKVEKASESPESLWKLAKWARNREAPAPTTTPAIKDPSTGHEATEPSAKAVLFREVFFPIPPEADLSDIEHAVYSDPINTPPITEQEVEEAIRETAPFKAPGPDGIINKVLKVAAPRIRTHLTRIFNQSMRLGYCPQHFRESTTVVLRKPGKDNYTVPKAYRPIALLNTTGKIMDSIIAKRLNFLAETFKLLPETHMGGRKLRSAENAIHHILDKIYEAWNIGRGKVASLLLLDVSGAFDNCGGLQAPYDRLPDKSKDFERARVERVVTENLKIRLSLADGREFIGDMLVGADGVHSKVRELMWDNVTRIAPTMKTTYAAIVGLSKPMSDLETFETVVNTSRNKISFLIICQPKWVSWQVFTKLREDEQFCGPDRRKFGEEDMKVLIEKIADYPITEKVKFAELWENRTRAQMVSLEEGVFDHWFLDRKELSPYVRTRICERRRCGYSYREIHKLFPEIPLSTIRSTVNREAQRVDNNSLPRSGQPRKLSEENRELIRNEIDRDPHIHNRELLFKVNNICKVGALRAFLRDENRRKWLQRKRPLLLPEHAAKRLAWAEQYKDIDWNRVIWSDECGVVRGQGKRPIWTFLRPKDQLLQGDVREVRRQGAVRQMFWAAFSHQRRSGLIALDGRVNGQHIVDLYSAMLPDIVGPGDIFMHDNAPSHTARIVRALLRELRIEVMIWPPYSPDLNPIENLWALMKAEIYLLHPELEFAPDNTDTLDRLVSAAKEAWHAIEDRIHQSLIDSLPRRVAAIIEAYGWYTKY</sequence>
<dbReference type="InterPro" id="IPR038717">
    <property type="entry name" value="Tc1-like_DDE_dom"/>
</dbReference>
<dbReference type="EMBL" id="JADCTT010000015">
    <property type="protein sequence ID" value="KAF9744045.1"/>
    <property type="molecule type" value="Genomic_DNA"/>
</dbReference>
<evidence type="ECO:0000256" key="1">
    <source>
        <dbReference type="SAM" id="MobiDB-lite"/>
    </source>
</evidence>
<gene>
    <name evidence="4" type="ORF">IM811_005625</name>
</gene>
<dbReference type="GO" id="GO:0003824">
    <property type="term" value="F:catalytic activity"/>
    <property type="evidence" value="ECO:0007669"/>
    <property type="project" value="InterPro"/>
</dbReference>
<dbReference type="Pfam" id="PF14529">
    <property type="entry name" value="Exo_endo_phos_2"/>
    <property type="match status" value="1"/>
</dbReference>
<dbReference type="InterPro" id="IPR036691">
    <property type="entry name" value="Endo/exonu/phosph_ase_sf"/>
</dbReference>
<reference evidence="4" key="1">
    <citation type="submission" date="2020-10" db="EMBL/GenBank/DDBJ databases">
        <title>High-Quality Genome Resource of Clonostachys rosea strain S41 by Oxford Nanopore Long-Read Sequencing.</title>
        <authorList>
            <person name="Wang H."/>
        </authorList>
    </citation>
    <scope>NUCLEOTIDE SEQUENCE</scope>
    <source>
        <strain evidence="4">S41</strain>
    </source>
</reference>
<name>A0A8H7K3A3_BIOOC</name>
<feature type="domain" description="Tc1-like transposase DDE" evidence="2">
    <location>
        <begin position="884"/>
        <end position="1020"/>
    </location>
</feature>
<feature type="domain" description="Endonuclease/exonuclease/phosphatase" evidence="3">
    <location>
        <begin position="98"/>
        <end position="189"/>
    </location>
</feature>
<dbReference type="AlphaFoldDB" id="A0A8H7K3A3"/>
<dbReference type="SUPFAM" id="SSF46689">
    <property type="entry name" value="Homeodomain-like"/>
    <property type="match status" value="1"/>
</dbReference>
<dbReference type="Gene3D" id="3.50.50.60">
    <property type="entry name" value="FAD/NAD(P)-binding domain"/>
    <property type="match status" value="1"/>
</dbReference>
<evidence type="ECO:0000313" key="4">
    <source>
        <dbReference type="EMBL" id="KAF9744045.1"/>
    </source>
</evidence>
<dbReference type="InterPro" id="IPR005135">
    <property type="entry name" value="Endo/exonuclease/phosphatase"/>
</dbReference>
<dbReference type="SUPFAM" id="SSF51905">
    <property type="entry name" value="FAD/NAD(P)-binding domain"/>
    <property type="match status" value="1"/>
</dbReference>
<evidence type="ECO:0000313" key="5">
    <source>
        <dbReference type="Proteomes" id="UP000616885"/>
    </source>
</evidence>
<protein>
    <recommendedName>
        <fullName evidence="6">Reverse transcriptase domain-containing protein</fullName>
    </recommendedName>
</protein>
<dbReference type="InterPro" id="IPR036388">
    <property type="entry name" value="WH-like_DNA-bd_sf"/>
</dbReference>
<dbReference type="InterPro" id="IPR012337">
    <property type="entry name" value="RNaseH-like_sf"/>
</dbReference>
<dbReference type="InterPro" id="IPR036188">
    <property type="entry name" value="FAD/NAD-bd_sf"/>
</dbReference>
<dbReference type="Gene3D" id="3.60.10.10">
    <property type="entry name" value="Endonuclease/exonuclease/phosphatase"/>
    <property type="match status" value="1"/>
</dbReference>
<dbReference type="SUPFAM" id="SSF56219">
    <property type="entry name" value="DNase I-like"/>
    <property type="match status" value="1"/>
</dbReference>
<dbReference type="GO" id="GO:0003676">
    <property type="term" value="F:nucleic acid binding"/>
    <property type="evidence" value="ECO:0007669"/>
    <property type="project" value="InterPro"/>
</dbReference>
<dbReference type="SUPFAM" id="SSF53098">
    <property type="entry name" value="Ribonuclease H-like"/>
    <property type="match status" value="1"/>
</dbReference>
<feature type="region of interest" description="Disordered" evidence="1">
    <location>
        <begin position="789"/>
        <end position="808"/>
    </location>
</feature>
<dbReference type="InterPro" id="IPR009057">
    <property type="entry name" value="Homeodomain-like_sf"/>
</dbReference>
<feature type="region of interest" description="Disordered" evidence="1">
    <location>
        <begin position="339"/>
        <end position="363"/>
    </location>
</feature>
<dbReference type="Gene3D" id="1.10.10.10">
    <property type="entry name" value="Winged helix-like DNA-binding domain superfamily/Winged helix DNA-binding domain"/>
    <property type="match status" value="1"/>
</dbReference>
<organism evidence="4 5">
    <name type="scientific">Bionectria ochroleuca</name>
    <name type="common">Gliocladium roseum</name>
    <dbReference type="NCBI Taxonomy" id="29856"/>
    <lineage>
        <taxon>Eukaryota</taxon>
        <taxon>Fungi</taxon>
        <taxon>Dikarya</taxon>
        <taxon>Ascomycota</taxon>
        <taxon>Pezizomycotina</taxon>
        <taxon>Sordariomycetes</taxon>
        <taxon>Hypocreomycetidae</taxon>
        <taxon>Hypocreales</taxon>
        <taxon>Bionectriaceae</taxon>
        <taxon>Clonostachys</taxon>
    </lineage>
</organism>
<feature type="compositionally biased region" description="Polar residues" evidence="1">
    <location>
        <begin position="789"/>
        <end position="799"/>
    </location>
</feature>
<dbReference type="Pfam" id="PF13358">
    <property type="entry name" value="DDE_3"/>
    <property type="match status" value="1"/>
</dbReference>
<dbReference type="Gene3D" id="3.30.420.10">
    <property type="entry name" value="Ribonuclease H-like superfamily/Ribonuclease H"/>
    <property type="match status" value="1"/>
</dbReference>
<dbReference type="PANTHER" id="PTHR33481:SF1">
    <property type="entry name" value="ENDONUCLEASE_EXONUCLEASE_PHOSPHATASE DOMAIN-CONTAINING PROTEIN-RELATED"/>
    <property type="match status" value="1"/>
</dbReference>
<evidence type="ECO:0000259" key="2">
    <source>
        <dbReference type="Pfam" id="PF13358"/>
    </source>
</evidence>
<dbReference type="PANTHER" id="PTHR33481">
    <property type="entry name" value="REVERSE TRANSCRIPTASE"/>
    <property type="match status" value="1"/>
</dbReference>
<evidence type="ECO:0008006" key="6">
    <source>
        <dbReference type="Google" id="ProtNLM"/>
    </source>
</evidence>
<dbReference type="Proteomes" id="UP000616885">
    <property type="component" value="Unassembled WGS sequence"/>
</dbReference>
<accession>A0A8H7K3A3</accession>
<proteinExistence type="predicted"/>
<comment type="caution">
    <text evidence="4">The sequence shown here is derived from an EMBL/GenBank/DDBJ whole genome shotgun (WGS) entry which is preliminary data.</text>
</comment>
<dbReference type="InterPro" id="IPR036397">
    <property type="entry name" value="RNaseH_sf"/>
</dbReference>
<evidence type="ECO:0000259" key="3">
    <source>
        <dbReference type="Pfam" id="PF14529"/>
    </source>
</evidence>